<gene>
    <name evidence="1" type="ORF">SOASR030_29770</name>
</gene>
<evidence type="ECO:0000313" key="2">
    <source>
        <dbReference type="Proteomes" id="UP001058124"/>
    </source>
</evidence>
<proteinExistence type="predicted"/>
<name>A0AAV5N429_9GAMM</name>
<keyword evidence="2" id="KW-1185">Reference proteome</keyword>
<reference evidence="1" key="1">
    <citation type="submission" date="2022-06" db="EMBL/GenBank/DDBJ databases">
        <title>Draft genome sequences of Leminorella grimontii str. JCM5902.</title>
        <authorList>
            <person name="Wakabayashi Y."/>
            <person name="Kojima K."/>
        </authorList>
    </citation>
    <scope>NUCLEOTIDE SEQUENCE</scope>
    <source>
        <strain evidence="1">JCM 5902</strain>
    </source>
</reference>
<accession>A0AAV5N429</accession>
<comment type="caution">
    <text evidence="1">The sequence shown here is derived from an EMBL/GenBank/DDBJ whole genome shotgun (WGS) entry which is preliminary data.</text>
</comment>
<evidence type="ECO:0000313" key="1">
    <source>
        <dbReference type="EMBL" id="GKX56865.1"/>
    </source>
</evidence>
<dbReference type="EMBL" id="BRLH01000009">
    <property type="protein sequence ID" value="GKX56865.1"/>
    <property type="molecule type" value="Genomic_DNA"/>
</dbReference>
<protein>
    <submittedName>
        <fullName evidence="1">Uncharacterized protein</fullName>
    </submittedName>
</protein>
<dbReference type="AlphaFoldDB" id="A0AAV5N429"/>
<organism evidence="1 2">
    <name type="scientific">Leminorella grimontii</name>
    <dbReference type="NCBI Taxonomy" id="82981"/>
    <lineage>
        <taxon>Bacteria</taxon>
        <taxon>Pseudomonadati</taxon>
        <taxon>Pseudomonadota</taxon>
        <taxon>Gammaproteobacteria</taxon>
        <taxon>Enterobacterales</taxon>
        <taxon>Budviciaceae</taxon>
        <taxon>Leminorella</taxon>
    </lineage>
</organism>
<sequence length="58" mass="6735">MAADFNQEMKKTRNFSVNNTVMAHKATFIIMNTLVEFATIFMSESDNTTRVLYNKDRP</sequence>
<dbReference type="Proteomes" id="UP001058124">
    <property type="component" value="Unassembled WGS sequence"/>
</dbReference>